<dbReference type="OMA" id="IERCFGP"/>
<name>A0A1S4D939_TOBAC</name>
<dbReference type="GeneID" id="107827318"/>
<proteinExistence type="predicted"/>
<dbReference type="PANTHER" id="PTHR33499">
    <property type="entry name" value="OS12G0282400 PROTEIN-RELATED"/>
    <property type="match status" value="1"/>
</dbReference>
<sequence length="214" mass="24742">MNHQRDHVLNHMKKLWTNWRGSLHRYVKFKPLHEALKDVPKEVDKSGLEWLVKEHFLSEKFKGCKDGNLPNMATIFFETHKKEDTLVEPEASKIYTEIQEVVQFEPSLTNIEVIERCFGPQNKSHVVGLGGGITTKELKGGSFSKAAILVELNATRKEKESLQTELNATKNAKESLEKYMDDFESKYDHLISLLFFKSTKYKLKYLIDKGPEEV</sequence>
<dbReference type="PaxDb" id="4097-A0A1S4D939"/>
<reference evidence="1" key="1">
    <citation type="journal article" date="2014" name="Nat. Commun.">
        <title>The tobacco genome sequence and its comparison with those of tomato and potato.</title>
        <authorList>
            <person name="Sierro N."/>
            <person name="Battey J.N."/>
            <person name="Ouadi S."/>
            <person name="Bakaher N."/>
            <person name="Bovet L."/>
            <person name="Willig A."/>
            <person name="Goepfert S."/>
            <person name="Peitsch M.C."/>
            <person name="Ivanov N.V."/>
        </authorList>
    </citation>
    <scope>NUCLEOTIDE SEQUENCE [LARGE SCALE GENOMIC DNA]</scope>
</reference>
<dbReference type="RefSeq" id="XP_016509898.1">
    <property type="nucleotide sequence ID" value="XM_016654412.1"/>
</dbReference>
<dbReference type="KEGG" id="nta:107827318"/>
<keyword evidence="1" id="KW-1185">Reference proteome</keyword>
<evidence type="ECO:0000313" key="2">
    <source>
        <dbReference type="RefSeq" id="XP_016509898.1"/>
    </source>
</evidence>
<dbReference type="PANTHER" id="PTHR33499:SF35">
    <property type="entry name" value="TRANSPOSASE MUDR PLANT DOMAIN-CONTAINING PROTEIN"/>
    <property type="match status" value="1"/>
</dbReference>
<evidence type="ECO:0000313" key="1">
    <source>
        <dbReference type="Proteomes" id="UP000790787"/>
    </source>
</evidence>
<protein>
    <submittedName>
        <fullName evidence="2">Uncharacterized protein</fullName>
    </submittedName>
</protein>
<accession>A0A1S4D939</accession>
<dbReference type="Proteomes" id="UP000790787">
    <property type="component" value="Chromosome 12"/>
</dbReference>
<dbReference type="STRING" id="4097.A0A1S4D939"/>
<dbReference type="OrthoDB" id="1729877at2759"/>
<gene>
    <name evidence="2" type="primary">LOC107827318</name>
</gene>
<reference evidence="2" key="2">
    <citation type="submission" date="2025-08" db="UniProtKB">
        <authorList>
            <consortium name="RefSeq"/>
        </authorList>
    </citation>
    <scope>IDENTIFICATION</scope>
</reference>
<dbReference type="AlphaFoldDB" id="A0A1S4D939"/>
<organism evidence="1 2">
    <name type="scientific">Nicotiana tabacum</name>
    <name type="common">Common tobacco</name>
    <dbReference type="NCBI Taxonomy" id="4097"/>
    <lineage>
        <taxon>Eukaryota</taxon>
        <taxon>Viridiplantae</taxon>
        <taxon>Streptophyta</taxon>
        <taxon>Embryophyta</taxon>
        <taxon>Tracheophyta</taxon>
        <taxon>Spermatophyta</taxon>
        <taxon>Magnoliopsida</taxon>
        <taxon>eudicotyledons</taxon>
        <taxon>Gunneridae</taxon>
        <taxon>Pentapetalae</taxon>
        <taxon>asterids</taxon>
        <taxon>lamiids</taxon>
        <taxon>Solanales</taxon>
        <taxon>Solanaceae</taxon>
        <taxon>Nicotianoideae</taxon>
        <taxon>Nicotianeae</taxon>
        <taxon>Nicotiana</taxon>
    </lineage>
</organism>